<dbReference type="InterPro" id="IPR053185">
    <property type="entry name" value="SET_domain_protein"/>
</dbReference>
<dbReference type="EMBL" id="JAGMVJ010000019">
    <property type="protein sequence ID" value="KAH7076204.1"/>
    <property type="molecule type" value="Genomic_DNA"/>
</dbReference>
<feature type="compositionally biased region" description="Basic and acidic residues" evidence="1">
    <location>
        <begin position="38"/>
        <end position="47"/>
    </location>
</feature>
<evidence type="ECO:0000313" key="2">
    <source>
        <dbReference type="EMBL" id="KAH7076204.1"/>
    </source>
</evidence>
<evidence type="ECO:0000313" key="3">
    <source>
        <dbReference type="Proteomes" id="UP000813461"/>
    </source>
</evidence>
<evidence type="ECO:0000256" key="1">
    <source>
        <dbReference type="SAM" id="MobiDB-lite"/>
    </source>
</evidence>
<dbReference type="SUPFAM" id="SSF82199">
    <property type="entry name" value="SET domain"/>
    <property type="match status" value="1"/>
</dbReference>
<name>A0A8K0VUW2_9PLEO</name>
<feature type="compositionally biased region" description="Acidic residues" evidence="1">
    <location>
        <begin position="23"/>
        <end position="37"/>
    </location>
</feature>
<evidence type="ECO:0008006" key="4">
    <source>
        <dbReference type="Google" id="ProtNLM"/>
    </source>
</evidence>
<proteinExistence type="predicted"/>
<dbReference type="AlphaFoldDB" id="A0A8K0VUW2"/>
<comment type="caution">
    <text evidence="2">The sequence shown here is derived from an EMBL/GenBank/DDBJ whole genome shotgun (WGS) entry which is preliminary data.</text>
</comment>
<dbReference type="Proteomes" id="UP000813461">
    <property type="component" value="Unassembled WGS sequence"/>
</dbReference>
<feature type="region of interest" description="Disordered" evidence="1">
    <location>
        <begin position="1"/>
        <end position="70"/>
    </location>
</feature>
<dbReference type="PANTHER" id="PTHR47332">
    <property type="entry name" value="SET DOMAIN-CONTAINING PROTEIN 5"/>
    <property type="match status" value="1"/>
</dbReference>
<dbReference type="InterPro" id="IPR046341">
    <property type="entry name" value="SET_dom_sf"/>
</dbReference>
<sequence>MATEPSPAEERKSEIVDLTEGISDADVESEADNDGGDDDTKSKEAPRTGKKKRKGRRGGKKTKKGKELEKARKLEEALHDVVASDGHAPRSLTLSDGDIFATGHIFQSHDSLDPSVDVPVLPHHAVRPIPTSTSGETKTALFATKPLPTGTRIIRERALIYLPYPGDDPIKLISAFQALPATEQKAILSLNAVAPTKSPFLTYIGAVIMSSAAYLLTIRNKPRHTRTPAEQAKLETDGAKLASTALLARVMSRWHAGRCCLVDLTDIDIASLPAGTPITGLFIDTARLGQSCMPNCFAHIDSQTGEMMIQTVRDVAIGEKLSISAMRNAYYQTASQRKAELADKYTIDCTCAACIPAPDDTGLFVTQEELRQKAFAHIMQLSGVLNKILNGLDPSDDKAYWEQAPDLEALNAATKTIHGLINTLVELGGEANPEQLRWYNHLIIRIQPHAIAQLYDSEKLGYWSYIRTQAGKAEALTRLVYGADSSEYAEIRRRKQALDDVVAAEEERKEMIRRGRENLGMERKEWEIVGVVKM</sequence>
<keyword evidence="3" id="KW-1185">Reference proteome</keyword>
<dbReference type="PANTHER" id="PTHR47332:SF4">
    <property type="entry name" value="SET DOMAIN-CONTAINING PROTEIN 5"/>
    <property type="match status" value="1"/>
</dbReference>
<feature type="compositionally biased region" description="Basic residues" evidence="1">
    <location>
        <begin position="48"/>
        <end position="64"/>
    </location>
</feature>
<dbReference type="OrthoDB" id="265717at2759"/>
<protein>
    <recommendedName>
        <fullName evidence="4">SET domain-containing protein</fullName>
    </recommendedName>
</protein>
<accession>A0A8K0VUW2</accession>
<dbReference type="Gene3D" id="2.170.270.10">
    <property type="entry name" value="SET domain"/>
    <property type="match status" value="1"/>
</dbReference>
<dbReference type="CDD" id="cd20071">
    <property type="entry name" value="SET_SMYD"/>
    <property type="match status" value="1"/>
</dbReference>
<gene>
    <name evidence="2" type="ORF">FB567DRAFT_596821</name>
</gene>
<organism evidence="2 3">
    <name type="scientific">Paraphoma chrysanthemicola</name>
    <dbReference type="NCBI Taxonomy" id="798071"/>
    <lineage>
        <taxon>Eukaryota</taxon>
        <taxon>Fungi</taxon>
        <taxon>Dikarya</taxon>
        <taxon>Ascomycota</taxon>
        <taxon>Pezizomycotina</taxon>
        <taxon>Dothideomycetes</taxon>
        <taxon>Pleosporomycetidae</taxon>
        <taxon>Pleosporales</taxon>
        <taxon>Pleosporineae</taxon>
        <taxon>Phaeosphaeriaceae</taxon>
        <taxon>Paraphoma</taxon>
    </lineage>
</organism>
<reference evidence="2" key="1">
    <citation type="journal article" date="2021" name="Nat. Commun.">
        <title>Genetic determinants of endophytism in the Arabidopsis root mycobiome.</title>
        <authorList>
            <person name="Mesny F."/>
            <person name="Miyauchi S."/>
            <person name="Thiergart T."/>
            <person name="Pickel B."/>
            <person name="Atanasova L."/>
            <person name="Karlsson M."/>
            <person name="Huettel B."/>
            <person name="Barry K.W."/>
            <person name="Haridas S."/>
            <person name="Chen C."/>
            <person name="Bauer D."/>
            <person name="Andreopoulos W."/>
            <person name="Pangilinan J."/>
            <person name="LaButti K."/>
            <person name="Riley R."/>
            <person name="Lipzen A."/>
            <person name="Clum A."/>
            <person name="Drula E."/>
            <person name="Henrissat B."/>
            <person name="Kohler A."/>
            <person name="Grigoriev I.V."/>
            <person name="Martin F.M."/>
            <person name="Hacquard S."/>
        </authorList>
    </citation>
    <scope>NUCLEOTIDE SEQUENCE</scope>
    <source>
        <strain evidence="2">MPI-SDFR-AT-0120</strain>
    </source>
</reference>